<sequence length="116" mass="12435">MGPSEANRTDERTALLLELRIGEIARGAVSQRIPVLTGVLKRRAYTSPVAAVDKKAKINYAKAQIPPALVPSRPIIRACMLYEPVPISGLGRRGSARELSDVGGLAATERGELLTM</sequence>
<dbReference type="VEuPathDB" id="FungiDB:SPRG_15702"/>
<dbReference type="GeneID" id="24137406"/>
<evidence type="ECO:0000313" key="1">
    <source>
        <dbReference type="EMBL" id="KDO18874.1"/>
    </source>
</evidence>
<protein>
    <submittedName>
        <fullName evidence="1">Uncharacterized protein</fullName>
    </submittedName>
</protein>
<dbReference type="EMBL" id="KK583387">
    <property type="protein sequence ID" value="KDO18874.1"/>
    <property type="molecule type" value="Genomic_DNA"/>
</dbReference>
<organism evidence="1 2">
    <name type="scientific">Saprolegnia parasitica (strain CBS 223.65)</name>
    <dbReference type="NCBI Taxonomy" id="695850"/>
    <lineage>
        <taxon>Eukaryota</taxon>
        <taxon>Sar</taxon>
        <taxon>Stramenopiles</taxon>
        <taxon>Oomycota</taxon>
        <taxon>Saprolegniomycetes</taxon>
        <taxon>Saprolegniales</taxon>
        <taxon>Saprolegniaceae</taxon>
        <taxon>Saprolegnia</taxon>
    </lineage>
</organism>
<dbReference type="RefSeq" id="XP_012210428.1">
    <property type="nucleotide sequence ID" value="XM_012355038.1"/>
</dbReference>
<dbReference type="AlphaFoldDB" id="A0A067BK86"/>
<reference evidence="1 2" key="1">
    <citation type="journal article" date="2013" name="PLoS Genet.">
        <title>Distinctive expansion of potential virulence genes in the genome of the oomycete fish pathogen Saprolegnia parasitica.</title>
        <authorList>
            <person name="Jiang R.H."/>
            <person name="de Bruijn I."/>
            <person name="Haas B.J."/>
            <person name="Belmonte R."/>
            <person name="Lobach L."/>
            <person name="Christie J."/>
            <person name="van den Ackerveken G."/>
            <person name="Bottin A."/>
            <person name="Bulone V."/>
            <person name="Diaz-Moreno S.M."/>
            <person name="Dumas B."/>
            <person name="Fan L."/>
            <person name="Gaulin E."/>
            <person name="Govers F."/>
            <person name="Grenville-Briggs L.J."/>
            <person name="Horner N.R."/>
            <person name="Levin J.Z."/>
            <person name="Mammella M."/>
            <person name="Meijer H.J."/>
            <person name="Morris P."/>
            <person name="Nusbaum C."/>
            <person name="Oome S."/>
            <person name="Phillips A.J."/>
            <person name="van Rooyen D."/>
            <person name="Rzeszutek E."/>
            <person name="Saraiva M."/>
            <person name="Secombes C.J."/>
            <person name="Seidl M.F."/>
            <person name="Snel B."/>
            <person name="Stassen J.H."/>
            <person name="Sykes S."/>
            <person name="Tripathy S."/>
            <person name="van den Berg H."/>
            <person name="Vega-Arreguin J.C."/>
            <person name="Wawra S."/>
            <person name="Young S.K."/>
            <person name="Zeng Q."/>
            <person name="Dieguez-Uribeondo J."/>
            <person name="Russ C."/>
            <person name="Tyler B.M."/>
            <person name="van West P."/>
        </authorList>
    </citation>
    <scope>NUCLEOTIDE SEQUENCE [LARGE SCALE GENOMIC DNA]</scope>
    <source>
        <strain evidence="1 2">CBS 223.65</strain>
    </source>
</reference>
<accession>A0A067BK86</accession>
<dbReference type="Proteomes" id="UP000030745">
    <property type="component" value="Unassembled WGS sequence"/>
</dbReference>
<dbReference type="KEGG" id="spar:SPRG_15702"/>
<name>A0A067BK86_SAPPC</name>
<keyword evidence="2" id="KW-1185">Reference proteome</keyword>
<proteinExistence type="predicted"/>
<gene>
    <name evidence="1" type="ORF">SPRG_15702</name>
</gene>
<evidence type="ECO:0000313" key="2">
    <source>
        <dbReference type="Proteomes" id="UP000030745"/>
    </source>
</evidence>